<protein>
    <submittedName>
        <fullName evidence="2">Uncharacterized protein</fullName>
    </submittedName>
</protein>
<keyword evidence="3" id="KW-1185">Reference proteome</keyword>
<evidence type="ECO:0000313" key="2">
    <source>
        <dbReference type="EMBL" id="KAG8552564.1"/>
    </source>
</evidence>
<comment type="caution">
    <text evidence="2">The sequence shown here is derived from an EMBL/GenBank/DDBJ whole genome shotgun (WGS) entry which is preliminary data.</text>
</comment>
<sequence length="129" mass="14302">MSLNKLTRTRGSPFMLYSKLELVPRPAAANQTSAAEIIQSRIACGMWRRPPGTILLPPTLLTLRFRQISPLSPLCTHPMGRVIEMHTAGRFGLPFSGPVTVGPSILLFCSLFREICILCFIFFSLLGIK</sequence>
<evidence type="ECO:0000313" key="3">
    <source>
        <dbReference type="Proteomes" id="UP000824782"/>
    </source>
</evidence>
<feature type="transmembrane region" description="Helical" evidence="1">
    <location>
        <begin position="105"/>
        <end position="128"/>
    </location>
</feature>
<keyword evidence="1" id="KW-0472">Membrane</keyword>
<dbReference type="AlphaFoldDB" id="A0AAV6ZTA3"/>
<dbReference type="EMBL" id="WNYA01000011">
    <property type="protein sequence ID" value="KAG8552564.1"/>
    <property type="molecule type" value="Genomic_DNA"/>
</dbReference>
<gene>
    <name evidence="2" type="ORF">GDO81_004583</name>
</gene>
<evidence type="ECO:0000256" key="1">
    <source>
        <dbReference type="SAM" id="Phobius"/>
    </source>
</evidence>
<name>A0AAV6ZTA3_ENGPU</name>
<organism evidence="2 3">
    <name type="scientific">Engystomops pustulosus</name>
    <name type="common">Tungara frog</name>
    <name type="synonym">Physalaemus pustulosus</name>
    <dbReference type="NCBI Taxonomy" id="76066"/>
    <lineage>
        <taxon>Eukaryota</taxon>
        <taxon>Metazoa</taxon>
        <taxon>Chordata</taxon>
        <taxon>Craniata</taxon>
        <taxon>Vertebrata</taxon>
        <taxon>Euteleostomi</taxon>
        <taxon>Amphibia</taxon>
        <taxon>Batrachia</taxon>
        <taxon>Anura</taxon>
        <taxon>Neobatrachia</taxon>
        <taxon>Hyloidea</taxon>
        <taxon>Leptodactylidae</taxon>
        <taxon>Leiuperinae</taxon>
        <taxon>Engystomops</taxon>
    </lineage>
</organism>
<keyword evidence="1" id="KW-1133">Transmembrane helix</keyword>
<keyword evidence="1" id="KW-0812">Transmembrane</keyword>
<reference evidence="2" key="1">
    <citation type="thesis" date="2020" institute="ProQuest LLC" country="789 East Eisenhower Parkway, Ann Arbor, MI, USA">
        <title>Comparative Genomics and Chromosome Evolution.</title>
        <authorList>
            <person name="Mudd A.B."/>
        </authorList>
    </citation>
    <scope>NUCLEOTIDE SEQUENCE</scope>
    <source>
        <strain evidence="2">237g6f4</strain>
        <tissue evidence="2">Blood</tissue>
    </source>
</reference>
<proteinExistence type="predicted"/>
<accession>A0AAV6ZTA3</accession>
<dbReference type="Proteomes" id="UP000824782">
    <property type="component" value="Unassembled WGS sequence"/>
</dbReference>